<feature type="region of interest" description="Disordered" evidence="1">
    <location>
        <begin position="1"/>
        <end position="22"/>
    </location>
</feature>
<accession>A0A9Q1H007</accession>
<evidence type="ECO:0000313" key="3">
    <source>
        <dbReference type="Proteomes" id="UP001152320"/>
    </source>
</evidence>
<name>A0A9Q1H007_HOLLE</name>
<keyword evidence="3" id="KW-1185">Reference proteome</keyword>
<gene>
    <name evidence="2" type="ORF">HOLleu_26492</name>
</gene>
<organism evidence="2 3">
    <name type="scientific">Holothuria leucospilota</name>
    <name type="common">Black long sea cucumber</name>
    <name type="synonym">Mertensiothuria leucospilota</name>
    <dbReference type="NCBI Taxonomy" id="206669"/>
    <lineage>
        <taxon>Eukaryota</taxon>
        <taxon>Metazoa</taxon>
        <taxon>Echinodermata</taxon>
        <taxon>Eleutherozoa</taxon>
        <taxon>Echinozoa</taxon>
        <taxon>Holothuroidea</taxon>
        <taxon>Aspidochirotacea</taxon>
        <taxon>Aspidochirotida</taxon>
        <taxon>Holothuriidae</taxon>
        <taxon>Holothuria</taxon>
    </lineage>
</organism>
<evidence type="ECO:0000313" key="2">
    <source>
        <dbReference type="EMBL" id="KAJ8030162.1"/>
    </source>
</evidence>
<protein>
    <submittedName>
        <fullName evidence="2">Uncharacterized protein</fullName>
    </submittedName>
</protein>
<feature type="region of interest" description="Disordered" evidence="1">
    <location>
        <begin position="36"/>
        <end position="131"/>
    </location>
</feature>
<reference evidence="2" key="1">
    <citation type="submission" date="2021-10" db="EMBL/GenBank/DDBJ databases">
        <title>Tropical sea cucumber genome reveals ecological adaptation and Cuvierian tubules defense mechanism.</title>
        <authorList>
            <person name="Chen T."/>
        </authorList>
    </citation>
    <scope>NUCLEOTIDE SEQUENCE</scope>
    <source>
        <strain evidence="2">Nanhai2018</strain>
        <tissue evidence="2">Muscle</tissue>
    </source>
</reference>
<feature type="compositionally biased region" description="Low complexity" evidence="1">
    <location>
        <begin position="68"/>
        <end position="77"/>
    </location>
</feature>
<comment type="caution">
    <text evidence="2">The sequence shown here is derived from an EMBL/GenBank/DDBJ whole genome shotgun (WGS) entry which is preliminary data.</text>
</comment>
<evidence type="ECO:0000256" key="1">
    <source>
        <dbReference type="SAM" id="MobiDB-lite"/>
    </source>
</evidence>
<proteinExistence type="predicted"/>
<sequence length="161" mass="18501">MDWEKRSYRSDNKLTGPAERDSIWRSIQIQLKEIQNDTIQNHQNSHEIDSWNRYPKTRLRETERTKPAKGGKTTGPEKTPKEKDTQNLRKGRQKGQLLVEVGKIRPPRKSSSRNRQEKKPRPKLRSNRLVASGKRTWEVGLLPEGALPGYCAISLPGFSCG</sequence>
<dbReference type="Proteomes" id="UP001152320">
    <property type="component" value="Chromosome 13"/>
</dbReference>
<dbReference type="EMBL" id="JAIZAY010000013">
    <property type="protein sequence ID" value="KAJ8030162.1"/>
    <property type="molecule type" value="Genomic_DNA"/>
</dbReference>
<dbReference type="AlphaFoldDB" id="A0A9Q1H007"/>
<feature type="compositionally biased region" description="Basic and acidic residues" evidence="1">
    <location>
        <begin position="78"/>
        <end position="87"/>
    </location>
</feature>